<dbReference type="InterPro" id="IPR001537">
    <property type="entry name" value="SpoU_MeTrfase"/>
</dbReference>
<evidence type="ECO:0000256" key="1">
    <source>
        <dbReference type="ARBA" id="ARBA00022603"/>
    </source>
</evidence>
<dbReference type="GO" id="GO:0005829">
    <property type="term" value="C:cytosol"/>
    <property type="evidence" value="ECO:0007669"/>
    <property type="project" value="TreeGrafter"/>
</dbReference>
<proteinExistence type="predicted"/>
<dbReference type="InterPro" id="IPR004441">
    <property type="entry name" value="rRNA_MeTrfase_TrmH"/>
</dbReference>
<feature type="domain" description="RNA 2-O ribose methyltransferase substrate binding" evidence="3">
    <location>
        <begin position="2"/>
        <end position="74"/>
    </location>
</feature>
<dbReference type="InterPro" id="IPR029028">
    <property type="entry name" value="Alpha/beta_knot_MTases"/>
</dbReference>
<dbReference type="Gene3D" id="3.30.1330.30">
    <property type="match status" value="1"/>
</dbReference>
<dbReference type="CDD" id="cd18095">
    <property type="entry name" value="SpoU-like_rRNA-MTase"/>
    <property type="match status" value="1"/>
</dbReference>
<dbReference type="Proteomes" id="UP000254920">
    <property type="component" value="Unassembled WGS sequence"/>
</dbReference>
<dbReference type="InterPro" id="IPR029064">
    <property type="entry name" value="Ribosomal_eL30-like_sf"/>
</dbReference>
<dbReference type="InterPro" id="IPR013123">
    <property type="entry name" value="SpoU_subst-bd"/>
</dbReference>
<dbReference type="STRING" id="32024.GCA_000788295_01235"/>
<evidence type="ECO:0000313" key="5">
    <source>
        <dbReference type="Proteomes" id="UP000254920"/>
    </source>
</evidence>
<dbReference type="PANTHER" id="PTHR46429:SF1">
    <property type="entry name" value="23S RRNA (GUANOSINE-2'-O-)-METHYLTRANSFERASE RLMB"/>
    <property type="match status" value="1"/>
</dbReference>
<dbReference type="SUPFAM" id="SSF75217">
    <property type="entry name" value="alpha/beta knot"/>
    <property type="match status" value="1"/>
</dbReference>
<dbReference type="GO" id="GO:0006396">
    <property type="term" value="P:RNA processing"/>
    <property type="evidence" value="ECO:0007669"/>
    <property type="project" value="InterPro"/>
</dbReference>
<evidence type="ECO:0000313" key="4">
    <source>
        <dbReference type="EMBL" id="SUX10619.1"/>
    </source>
</evidence>
<dbReference type="PANTHER" id="PTHR46429">
    <property type="entry name" value="23S RRNA (GUANOSINE-2'-O-)-METHYLTRANSFERASE RLMB"/>
    <property type="match status" value="1"/>
</dbReference>
<dbReference type="GO" id="GO:0008173">
    <property type="term" value="F:RNA methyltransferase activity"/>
    <property type="evidence" value="ECO:0007669"/>
    <property type="project" value="InterPro"/>
</dbReference>
<dbReference type="GO" id="GO:0003723">
    <property type="term" value="F:RNA binding"/>
    <property type="evidence" value="ECO:0007669"/>
    <property type="project" value="InterPro"/>
</dbReference>
<keyword evidence="5" id="KW-1185">Reference proteome</keyword>
<gene>
    <name evidence="4" type="ORF">NCTC12475_00816</name>
</gene>
<keyword evidence="2 4" id="KW-0808">Transferase</keyword>
<dbReference type="Pfam" id="PF00588">
    <property type="entry name" value="SpoU_methylase"/>
    <property type="match status" value="1"/>
</dbReference>
<dbReference type="GeneID" id="93091247"/>
<dbReference type="RefSeq" id="WP_089183008.1">
    <property type="nucleotide sequence ID" value="NZ_CP043427.1"/>
</dbReference>
<dbReference type="GO" id="GO:0032259">
    <property type="term" value="P:methylation"/>
    <property type="evidence" value="ECO:0007669"/>
    <property type="project" value="UniProtKB-KW"/>
</dbReference>
<organism evidence="4 5">
    <name type="scientific">Campylobacter sputorum subsp. sputorum</name>
    <dbReference type="NCBI Taxonomy" id="32024"/>
    <lineage>
        <taxon>Bacteria</taxon>
        <taxon>Pseudomonadati</taxon>
        <taxon>Campylobacterota</taxon>
        <taxon>Epsilonproteobacteria</taxon>
        <taxon>Campylobacterales</taxon>
        <taxon>Campylobacteraceae</taxon>
        <taxon>Campylobacter</taxon>
    </lineage>
</organism>
<keyword evidence="1 4" id="KW-0489">Methyltransferase</keyword>
<evidence type="ECO:0000256" key="2">
    <source>
        <dbReference type="ARBA" id="ARBA00022679"/>
    </source>
</evidence>
<sequence>MIIYGKQLFLHILSNKKDIIKCVYLAKECDKGIFNQIIKANLEVKRADFKKAQALARGGNHQGFLAEVEDFVFCDISEVKKFDKIVILYGLSDVGNIGAIIRTAYALGMQAVVIVSKSVAMEGIIRTSSGAAYEIPICVCKDGLSLINELKQSGFSVYSTASGGEDVKNIKFETKTALIMGSEGEGIPKKVISKSDKCLGICMKNSFDSLNVSAAFAIICYRIMNE</sequence>
<evidence type="ECO:0000259" key="3">
    <source>
        <dbReference type="SMART" id="SM00967"/>
    </source>
</evidence>
<protein>
    <submittedName>
        <fullName evidence="4">RNA methyltransferase</fullName>
        <ecNumber evidence="4">2.1.1.-</ecNumber>
    </submittedName>
</protein>
<accession>A0A381DIW3</accession>
<dbReference type="Pfam" id="PF08032">
    <property type="entry name" value="SpoU_sub_bind"/>
    <property type="match status" value="1"/>
</dbReference>
<dbReference type="AlphaFoldDB" id="A0A381DIW3"/>
<dbReference type="SMART" id="SM00967">
    <property type="entry name" value="SpoU_sub_bind"/>
    <property type="match status" value="1"/>
</dbReference>
<dbReference type="SUPFAM" id="SSF55315">
    <property type="entry name" value="L30e-like"/>
    <property type="match status" value="1"/>
</dbReference>
<name>A0A381DIW3_9BACT</name>
<dbReference type="OrthoDB" id="9785673at2"/>
<dbReference type="Gene3D" id="3.40.1280.10">
    <property type="match status" value="1"/>
</dbReference>
<dbReference type="EC" id="2.1.1.-" evidence="4"/>
<reference evidence="4 5" key="1">
    <citation type="submission" date="2018-06" db="EMBL/GenBank/DDBJ databases">
        <authorList>
            <consortium name="Pathogen Informatics"/>
            <person name="Doyle S."/>
        </authorList>
    </citation>
    <scope>NUCLEOTIDE SEQUENCE [LARGE SCALE GENOMIC DNA]</scope>
    <source>
        <strain evidence="4 5">NCTC12475</strain>
    </source>
</reference>
<dbReference type="EMBL" id="UFVD01000001">
    <property type="protein sequence ID" value="SUX10619.1"/>
    <property type="molecule type" value="Genomic_DNA"/>
</dbReference>
<dbReference type="NCBIfam" id="TIGR00186">
    <property type="entry name" value="rRNA_methyl_3"/>
    <property type="match status" value="1"/>
</dbReference>
<dbReference type="InterPro" id="IPR029026">
    <property type="entry name" value="tRNA_m1G_MTases_N"/>
</dbReference>